<dbReference type="InterPro" id="IPR012337">
    <property type="entry name" value="RNaseH-like_sf"/>
</dbReference>
<protein>
    <recommendedName>
        <fullName evidence="1">Integrase catalytic domain-containing protein</fullName>
    </recommendedName>
</protein>
<comment type="caution">
    <text evidence="2">The sequence shown here is derived from an EMBL/GenBank/DDBJ whole genome shotgun (WGS) entry which is preliminary data.</text>
</comment>
<dbReference type="GO" id="GO:0003676">
    <property type="term" value="F:nucleic acid binding"/>
    <property type="evidence" value="ECO:0007669"/>
    <property type="project" value="InterPro"/>
</dbReference>
<accession>A0A401UGA0</accession>
<proteinExistence type="predicted"/>
<dbReference type="InterPro" id="IPR036397">
    <property type="entry name" value="RNaseH_sf"/>
</dbReference>
<dbReference type="PROSITE" id="PS50994">
    <property type="entry name" value="INTEGRASE"/>
    <property type="match status" value="1"/>
</dbReference>
<reference evidence="2 3" key="1">
    <citation type="submission" date="2018-11" db="EMBL/GenBank/DDBJ databases">
        <title>Genome sequencing and assembly of Clostridium tagluense strain A121.</title>
        <authorList>
            <person name="Murakami T."/>
            <person name="Segawa T."/>
            <person name="Shcherbakova V.A."/>
            <person name="Mori H."/>
            <person name="Yoshimura Y."/>
        </authorList>
    </citation>
    <scope>NUCLEOTIDE SEQUENCE [LARGE SCALE GENOMIC DNA]</scope>
    <source>
        <strain evidence="2 3">A121</strain>
    </source>
</reference>
<sequence>MNREFKQATPGKVLITDITYLPYGNSKMAYLSTIKDSSTNEILAYQTSDRITLDISLDTIKKLVKNRRVTLTKDAFIHSDQGSHYTSPTFQKLLKKHKLSQSISRRGNCWDNAPQESFLDI</sequence>
<evidence type="ECO:0000313" key="3">
    <source>
        <dbReference type="Proteomes" id="UP000287872"/>
    </source>
</evidence>
<dbReference type="AlphaFoldDB" id="A0A401UGA0"/>
<dbReference type="EMBL" id="BHYK01000001">
    <property type="protein sequence ID" value="GCD08526.1"/>
    <property type="molecule type" value="Genomic_DNA"/>
</dbReference>
<feature type="domain" description="Integrase catalytic" evidence="1">
    <location>
        <begin position="6"/>
        <end position="121"/>
    </location>
</feature>
<dbReference type="PANTHER" id="PTHR46889">
    <property type="entry name" value="TRANSPOSASE INSF FOR INSERTION SEQUENCE IS3B-RELATED"/>
    <property type="match status" value="1"/>
</dbReference>
<dbReference type="Gene3D" id="3.30.420.10">
    <property type="entry name" value="Ribonuclease H-like superfamily/Ribonuclease H"/>
    <property type="match status" value="1"/>
</dbReference>
<dbReference type="InterPro" id="IPR001584">
    <property type="entry name" value="Integrase_cat-core"/>
</dbReference>
<dbReference type="Pfam" id="PF00665">
    <property type="entry name" value="rve"/>
    <property type="match status" value="1"/>
</dbReference>
<organism evidence="2 3">
    <name type="scientific">Clostridium tagluense</name>
    <dbReference type="NCBI Taxonomy" id="360422"/>
    <lineage>
        <taxon>Bacteria</taxon>
        <taxon>Bacillati</taxon>
        <taxon>Bacillota</taxon>
        <taxon>Clostridia</taxon>
        <taxon>Eubacteriales</taxon>
        <taxon>Clostridiaceae</taxon>
        <taxon>Clostridium</taxon>
    </lineage>
</organism>
<evidence type="ECO:0000313" key="2">
    <source>
        <dbReference type="EMBL" id="GCD08526.1"/>
    </source>
</evidence>
<dbReference type="InterPro" id="IPR050900">
    <property type="entry name" value="Transposase_IS3/IS150/IS904"/>
</dbReference>
<gene>
    <name evidence="2" type="ORF">Ctaglu_01490</name>
</gene>
<keyword evidence="3" id="KW-1185">Reference proteome</keyword>
<dbReference type="Proteomes" id="UP000287872">
    <property type="component" value="Unassembled WGS sequence"/>
</dbReference>
<evidence type="ECO:0000259" key="1">
    <source>
        <dbReference type="PROSITE" id="PS50994"/>
    </source>
</evidence>
<name>A0A401UGA0_9CLOT</name>
<dbReference type="GO" id="GO:0015074">
    <property type="term" value="P:DNA integration"/>
    <property type="evidence" value="ECO:0007669"/>
    <property type="project" value="InterPro"/>
</dbReference>
<dbReference type="SUPFAM" id="SSF53098">
    <property type="entry name" value="Ribonuclease H-like"/>
    <property type="match status" value="1"/>
</dbReference>
<dbReference type="PANTHER" id="PTHR46889:SF4">
    <property type="entry name" value="TRANSPOSASE INSO FOR INSERTION SEQUENCE ELEMENT IS911B-RELATED"/>
    <property type="match status" value="1"/>
</dbReference>